<dbReference type="PANTHER" id="PTHR33018:SF19">
    <property type="entry name" value="OS12G0558775 PROTEIN"/>
    <property type="match status" value="1"/>
</dbReference>
<proteinExistence type="predicted"/>
<name>K3Y3J7_SETIT</name>
<reference evidence="2" key="1">
    <citation type="journal article" date="2012" name="Nat. Biotechnol.">
        <title>Reference genome sequence of the model plant Setaria.</title>
        <authorList>
            <person name="Bennetzen J.L."/>
            <person name="Schmutz J."/>
            <person name="Wang H."/>
            <person name="Percifield R."/>
            <person name="Hawkins J."/>
            <person name="Pontaroli A.C."/>
            <person name="Estep M."/>
            <person name="Feng L."/>
            <person name="Vaughn J.N."/>
            <person name="Grimwood J."/>
            <person name="Jenkins J."/>
            <person name="Barry K."/>
            <person name="Lindquist E."/>
            <person name="Hellsten U."/>
            <person name="Deshpande S."/>
            <person name="Wang X."/>
            <person name="Wu X."/>
            <person name="Mitros T."/>
            <person name="Triplett J."/>
            <person name="Yang X."/>
            <person name="Ye C.Y."/>
            <person name="Mauro-Herrera M."/>
            <person name="Wang L."/>
            <person name="Li P."/>
            <person name="Sharma M."/>
            <person name="Sharma R."/>
            <person name="Ronald P.C."/>
            <person name="Panaud O."/>
            <person name="Kellogg E.A."/>
            <person name="Brutnell T.P."/>
            <person name="Doust A.N."/>
            <person name="Tuskan G.A."/>
            <person name="Rokhsar D."/>
            <person name="Devos K.M."/>
        </authorList>
    </citation>
    <scope>NUCLEOTIDE SEQUENCE [LARGE SCALE GENOMIC DNA]</scope>
    <source>
        <strain evidence="2">cv. Yugu1</strain>
    </source>
</reference>
<dbReference type="InParanoid" id="K3Y3J7"/>
<reference evidence="1" key="2">
    <citation type="submission" date="2018-08" db="UniProtKB">
        <authorList>
            <consortium name="EnsemblPlants"/>
        </authorList>
    </citation>
    <scope>IDENTIFICATION</scope>
    <source>
        <strain evidence="1">Yugu1</strain>
    </source>
</reference>
<dbReference type="EMBL" id="AGNK02002356">
    <property type="status" value="NOT_ANNOTATED_CDS"/>
    <property type="molecule type" value="Genomic_DNA"/>
</dbReference>
<dbReference type="EnsemblPlants" id="KQL10278">
    <property type="protein sequence ID" value="KQL10278"/>
    <property type="gene ID" value="SETIT_008783mg"/>
</dbReference>
<sequence length="267" mass="31447">MTLVGFLYKREEFVQQINTPEAKALSEENTRKAMKAAKNPHHLGAGGYATKIAKWRREEEEQRIADLPNLFEGLDERSRNWVLARIPIFTPDGKVTFKHPTAVEIYKRLEQLAEMQKKGLFKPDRERDQLTVVIKTAEHSGRVREMSRTFPWGKAFQNNQGSYRKWDHYKKDLEEKMRYHRQPPGTTLCGYYVCEFLRNNGRYWTNSEGIPRIKPREAVLEDKGIINICRDMTRFIQHEIFHEEGEFVDPNGMLMADDCKGLRRRTK</sequence>
<dbReference type="AlphaFoldDB" id="K3Y3J7"/>
<protein>
    <submittedName>
        <fullName evidence="1">Uncharacterized protein</fullName>
    </submittedName>
</protein>
<evidence type="ECO:0000313" key="2">
    <source>
        <dbReference type="Proteomes" id="UP000004995"/>
    </source>
</evidence>
<accession>K3Y3J7</accession>
<dbReference type="Proteomes" id="UP000004995">
    <property type="component" value="Unassembled WGS sequence"/>
</dbReference>
<dbReference type="PANTHER" id="PTHR33018">
    <property type="entry name" value="OS10G0338966 PROTEIN-RELATED"/>
    <property type="match status" value="1"/>
</dbReference>
<keyword evidence="2" id="KW-1185">Reference proteome</keyword>
<dbReference type="Gramene" id="KQL10278">
    <property type="protein sequence ID" value="KQL10278"/>
    <property type="gene ID" value="SETIT_008783mg"/>
</dbReference>
<dbReference type="HOGENOM" id="CLU_1043536_0_0_1"/>
<organism evidence="1 2">
    <name type="scientific">Setaria italica</name>
    <name type="common">Foxtail millet</name>
    <name type="synonym">Panicum italicum</name>
    <dbReference type="NCBI Taxonomy" id="4555"/>
    <lineage>
        <taxon>Eukaryota</taxon>
        <taxon>Viridiplantae</taxon>
        <taxon>Streptophyta</taxon>
        <taxon>Embryophyta</taxon>
        <taxon>Tracheophyta</taxon>
        <taxon>Spermatophyta</taxon>
        <taxon>Magnoliopsida</taxon>
        <taxon>Liliopsida</taxon>
        <taxon>Poales</taxon>
        <taxon>Poaceae</taxon>
        <taxon>PACMAD clade</taxon>
        <taxon>Panicoideae</taxon>
        <taxon>Panicodae</taxon>
        <taxon>Paniceae</taxon>
        <taxon>Cenchrinae</taxon>
        <taxon>Setaria</taxon>
    </lineage>
</organism>
<evidence type="ECO:0000313" key="1">
    <source>
        <dbReference type="EnsemblPlants" id="KQL10278"/>
    </source>
</evidence>